<proteinExistence type="predicted"/>
<dbReference type="RefSeq" id="XP_060422724.1">
    <property type="nucleotide sequence ID" value="XM_060567395.1"/>
</dbReference>
<reference evidence="2" key="1">
    <citation type="submission" date="2021-06" db="EMBL/GenBank/DDBJ databases">
        <title>Comparative genomics, transcriptomics and evolutionary studies reveal genomic signatures of adaptation to plant cell wall in hemibiotrophic fungi.</title>
        <authorList>
            <consortium name="DOE Joint Genome Institute"/>
            <person name="Baroncelli R."/>
            <person name="Diaz J.F."/>
            <person name="Benocci T."/>
            <person name="Peng M."/>
            <person name="Battaglia E."/>
            <person name="Haridas S."/>
            <person name="Andreopoulos W."/>
            <person name="Labutti K."/>
            <person name="Pangilinan J."/>
            <person name="Floch G.L."/>
            <person name="Makela M.R."/>
            <person name="Henrissat B."/>
            <person name="Grigoriev I.V."/>
            <person name="Crouch J.A."/>
            <person name="De Vries R.P."/>
            <person name="Sukno S.A."/>
            <person name="Thon M.R."/>
        </authorList>
    </citation>
    <scope>NUCLEOTIDE SEQUENCE</scope>
    <source>
        <strain evidence="2">CBS 193.32</strain>
    </source>
</reference>
<dbReference type="EMBL" id="JAHMHR010000081">
    <property type="protein sequence ID" value="KAK1657960.1"/>
    <property type="molecule type" value="Genomic_DNA"/>
</dbReference>
<gene>
    <name evidence="2" type="ORF">BDP55DRAFT_414057</name>
</gene>
<evidence type="ECO:0000313" key="3">
    <source>
        <dbReference type="Proteomes" id="UP001224890"/>
    </source>
</evidence>
<comment type="caution">
    <text evidence="2">The sequence shown here is derived from an EMBL/GenBank/DDBJ whole genome shotgun (WGS) entry which is preliminary data.</text>
</comment>
<name>A0AAJ0ELV0_9PEZI</name>
<feature type="region of interest" description="Disordered" evidence="1">
    <location>
        <begin position="138"/>
        <end position="157"/>
    </location>
</feature>
<dbReference type="GeneID" id="85451921"/>
<evidence type="ECO:0000256" key="1">
    <source>
        <dbReference type="SAM" id="MobiDB-lite"/>
    </source>
</evidence>
<feature type="region of interest" description="Disordered" evidence="1">
    <location>
        <begin position="80"/>
        <end position="107"/>
    </location>
</feature>
<evidence type="ECO:0000313" key="2">
    <source>
        <dbReference type="EMBL" id="KAK1657960.1"/>
    </source>
</evidence>
<organism evidence="2 3">
    <name type="scientific">Colletotrichum godetiae</name>
    <dbReference type="NCBI Taxonomy" id="1209918"/>
    <lineage>
        <taxon>Eukaryota</taxon>
        <taxon>Fungi</taxon>
        <taxon>Dikarya</taxon>
        <taxon>Ascomycota</taxon>
        <taxon>Pezizomycotina</taxon>
        <taxon>Sordariomycetes</taxon>
        <taxon>Hypocreomycetidae</taxon>
        <taxon>Glomerellales</taxon>
        <taxon>Glomerellaceae</taxon>
        <taxon>Colletotrichum</taxon>
        <taxon>Colletotrichum acutatum species complex</taxon>
    </lineage>
</organism>
<accession>A0AAJ0ELV0</accession>
<sequence length="170" mass="19401">MLKIHRNKRTTTKLQEFFFYANTLLRAQLFTAQNQITPKPSASNLFPNNFIGTRSVRLKDSGPFTHCTASIRIIMSDQLSKTESQTPLVRHETSDSKPTTAPKKRSLYQRMQDKNRAEISEEDLQKYTGMNKADLKDWAKDRPGVGAKTPANTGKKFESWESMRVTTGIM</sequence>
<keyword evidence="3" id="KW-1185">Reference proteome</keyword>
<dbReference type="Proteomes" id="UP001224890">
    <property type="component" value="Unassembled WGS sequence"/>
</dbReference>
<protein>
    <submittedName>
        <fullName evidence="2">Uncharacterized protein</fullName>
    </submittedName>
</protein>
<dbReference type="AlphaFoldDB" id="A0AAJ0ELV0"/>